<dbReference type="InterPro" id="IPR036397">
    <property type="entry name" value="RNaseH_sf"/>
</dbReference>
<dbReference type="GO" id="GO:0006139">
    <property type="term" value="P:nucleobase-containing compound metabolic process"/>
    <property type="evidence" value="ECO:0007669"/>
    <property type="project" value="InterPro"/>
</dbReference>
<dbReference type="InterPro" id="IPR002121">
    <property type="entry name" value="HRDC_dom"/>
</dbReference>
<organism evidence="2 3">
    <name type="scientific">Halospina denitrificans</name>
    <dbReference type="NCBI Taxonomy" id="332522"/>
    <lineage>
        <taxon>Bacteria</taxon>
        <taxon>Pseudomonadati</taxon>
        <taxon>Pseudomonadota</taxon>
        <taxon>Gammaproteobacteria</taxon>
        <taxon>Halospina</taxon>
    </lineage>
</organism>
<dbReference type="Pfam" id="PF00570">
    <property type="entry name" value="HRDC"/>
    <property type="match status" value="1"/>
</dbReference>
<dbReference type="GO" id="GO:0000166">
    <property type="term" value="F:nucleotide binding"/>
    <property type="evidence" value="ECO:0007669"/>
    <property type="project" value="InterPro"/>
</dbReference>
<dbReference type="PANTHER" id="PTHR47649:SF1">
    <property type="entry name" value="RIBONUCLEASE D"/>
    <property type="match status" value="1"/>
</dbReference>
<proteinExistence type="predicted"/>
<sequence length="380" mass="42442">MGGFNAPPVDPFWLNTGESLDSWLDTLSSGLPLGIDSEFERTSTFYPIPGLVQISAGEDVRLVEPSAVAASHRFPALLEDPDRVKLLYAMSEDLELFREWLGVTACGVIDLQIAGAFCGYGLSAGYVTVVNELMGVALSKDETRSDWLKRPLSLAQQQYAMADVYYLQPLYERFVEQLEAKGFLEAMREETAQACTRMATREDPQSYYLKVRSAWRLSKGRQAVLRALCDWRESRCRELDRPRNRVVGDPVLVSIAEALPRNRQSLAAIPGIPPGVVRRDGEALLAVIDNVINGEHRPVEPIPPPLSKKEQQRYRSVKAVIRDVAETAGLPLELIASRRYLEPAVREGLKTGSIPSFLKTGWRAQLLGQRQKEMESILNE</sequence>
<dbReference type="GO" id="GO:0003676">
    <property type="term" value="F:nucleic acid binding"/>
    <property type="evidence" value="ECO:0007669"/>
    <property type="project" value="InterPro"/>
</dbReference>
<accession>A0A4R7JTE2</accession>
<dbReference type="Proteomes" id="UP000295830">
    <property type="component" value="Unassembled WGS sequence"/>
</dbReference>
<dbReference type="SMART" id="SM00341">
    <property type="entry name" value="HRDC"/>
    <property type="match status" value="1"/>
</dbReference>
<name>A0A4R7JTE2_9GAMM</name>
<dbReference type="Gene3D" id="1.10.150.80">
    <property type="entry name" value="HRDC domain"/>
    <property type="match status" value="2"/>
</dbReference>
<dbReference type="OrthoDB" id="9800549at2"/>
<dbReference type="AlphaFoldDB" id="A0A4R7JTE2"/>
<dbReference type="InterPro" id="IPR012337">
    <property type="entry name" value="RNaseH-like_sf"/>
</dbReference>
<dbReference type="Gene3D" id="3.30.420.10">
    <property type="entry name" value="Ribonuclease H-like superfamily/Ribonuclease H"/>
    <property type="match status" value="1"/>
</dbReference>
<dbReference type="InterPro" id="IPR010997">
    <property type="entry name" value="HRDC-like_sf"/>
</dbReference>
<keyword evidence="3" id="KW-1185">Reference proteome</keyword>
<dbReference type="Pfam" id="PF21293">
    <property type="entry name" value="RNAseD_HRDC_C"/>
    <property type="match status" value="1"/>
</dbReference>
<gene>
    <name evidence="2" type="ORF">DES49_1678</name>
</gene>
<dbReference type="InterPro" id="IPR002562">
    <property type="entry name" value="3'-5'_exonuclease_dom"/>
</dbReference>
<evidence type="ECO:0000313" key="3">
    <source>
        <dbReference type="Proteomes" id="UP000295830"/>
    </source>
</evidence>
<dbReference type="SUPFAM" id="SSF47819">
    <property type="entry name" value="HRDC-like"/>
    <property type="match status" value="2"/>
</dbReference>
<evidence type="ECO:0000313" key="2">
    <source>
        <dbReference type="EMBL" id="TDT41582.1"/>
    </source>
</evidence>
<dbReference type="CDD" id="cd06142">
    <property type="entry name" value="RNaseD_exo"/>
    <property type="match status" value="1"/>
</dbReference>
<dbReference type="Pfam" id="PF01612">
    <property type="entry name" value="DNA_pol_A_exo1"/>
    <property type="match status" value="1"/>
</dbReference>
<dbReference type="PANTHER" id="PTHR47649">
    <property type="entry name" value="RIBONUCLEASE D"/>
    <property type="match status" value="1"/>
</dbReference>
<dbReference type="GO" id="GO:0008408">
    <property type="term" value="F:3'-5' exonuclease activity"/>
    <property type="evidence" value="ECO:0007669"/>
    <property type="project" value="InterPro"/>
</dbReference>
<comment type="caution">
    <text evidence="2">The sequence shown here is derived from an EMBL/GenBank/DDBJ whole genome shotgun (WGS) entry which is preliminary data.</text>
</comment>
<reference evidence="2 3" key="1">
    <citation type="submission" date="2019-03" db="EMBL/GenBank/DDBJ databases">
        <title>Genomic Encyclopedia of Type Strains, Phase IV (KMG-IV): sequencing the most valuable type-strain genomes for metagenomic binning, comparative biology and taxonomic classification.</title>
        <authorList>
            <person name="Goeker M."/>
        </authorList>
    </citation>
    <scope>NUCLEOTIDE SEQUENCE [LARGE SCALE GENOMIC DNA]</scope>
    <source>
        <strain evidence="2 3">DSM 15505</strain>
    </source>
</reference>
<protein>
    <submittedName>
        <fullName evidence="2">Ribonuclease D</fullName>
    </submittedName>
</protein>
<evidence type="ECO:0000259" key="1">
    <source>
        <dbReference type="PROSITE" id="PS50967"/>
    </source>
</evidence>
<dbReference type="EMBL" id="SOAX01000003">
    <property type="protein sequence ID" value="TDT41582.1"/>
    <property type="molecule type" value="Genomic_DNA"/>
</dbReference>
<dbReference type="SUPFAM" id="SSF53098">
    <property type="entry name" value="Ribonuclease H-like"/>
    <property type="match status" value="1"/>
</dbReference>
<dbReference type="PROSITE" id="PS50967">
    <property type="entry name" value="HRDC"/>
    <property type="match status" value="1"/>
</dbReference>
<dbReference type="SMART" id="SM00474">
    <property type="entry name" value="35EXOc"/>
    <property type="match status" value="1"/>
</dbReference>
<dbReference type="RefSeq" id="WP_133735940.1">
    <property type="nucleotide sequence ID" value="NZ_SOAX01000003.1"/>
</dbReference>
<dbReference type="InterPro" id="IPR051086">
    <property type="entry name" value="RNase_D-like"/>
</dbReference>
<dbReference type="InterPro" id="IPR044876">
    <property type="entry name" value="HRDC_dom_sf"/>
</dbReference>
<dbReference type="InterPro" id="IPR048579">
    <property type="entry name" value="RNAseD_HRDC_C"/>
</dbReference>
<feature type="domain" description="HRDC" evidence="1">
    <location>
        <begin position="218"/>
        <end position="298"/>
    </location>
</feature>